<comment type="caution">
    <text evidence="4">The sequence shown here is derived from an EMBL/GenBank/DDBJ whole genome shotgun (WGS) entry which is preliminary data.</text>
</comment>
<dbReference type="OrthoDB" id="10036721at2759"/>
<dbReference type="EMBL" id="JABCKI010006390">
    <property type="protein sequence ID" value="KAG5634482.1"/>
    <property type="molecule type" value="Genomic_DNA"/>
</dbReference>
<proteinExistence type="predicted"/>
<dbReference type="InterPro" id="IPR012341">
    <property type="entry name" value="6hp_glycosidase-like_sf"/>
</dbReference>
<dbReference type="PANTHER" id="PTHR33307">
    <property type="entry name" value="ALPHA-RHAMNOSIDASE (EUROFUNG)"/>
    <property type="match status" value="1"/>
</dbReference>
<reference evidence="4" key="1">
    <citation type="submission" date="2021-02" db="EMBL/GenBank/DDBJ databases">
        <authorList>
            <person name="Nieuwenhuis M."/>
            <person name="Van De Peppel L.J.J."/>
        </authorList>
    </citation>
    <scope>NUCLEOTIDE SEQUENCE</scope>
    <source>
        <strain evidence="4">D49</strain>
    </source>
</reference>
<dbReference type="Proteomes" id="UP000717328">
    <property type="component" value="Unassembled WGS sequence"/>
</dbReference>
<evidence type="ECO:0000259" key="2">
    <source>
        <dbReference type="Pfam" id="PF08531"/>
    </source>
</evidence>
<dbReference type="AlphaFoldDB" id="A0A9P7FTD8"/>
<reference evidence="4" key="2">
    <citation type="submission" date="2021-10" db="EMBL/GenBank/DDBJ databases">
        <title>Phylogenomics reveals ancestral predisposition of the termite-cultivated fungus Termitomyces towards a domesticated lifestyle.</title>
        <authorList>
            <person name="Auxier B."/>
            <person name="Grum-Grzhimaylo A."/>
            <person name="Cardenas M.E."/>
            <person name="Lodge J.D."/>
            <person name="Laessoe T."/>
            <person name="Pedersen O."/>
            <person name="Smith M.E."/>
            <person name="Kuyper T.W."/>
            <person name="Franco-Molano E.A."/>
            <person name="Baroni T.J."/>
            <person name="Aanen D.K."/>
        </authorList>
    </citation>
    <scope>NUCLEOTIDE SEQUENCE</scope>
    <source>
        <strain evidence="4">D49</strain>
    </source>
</reference>
<feature type="domain" description="Alpha-L-rhamnosidase concanavalin-like" evidence="1">
    <location>
        <begin position="512"/>
        <end position="615"/>
    </location>
</feature>
<dbReference type="Pfam" id="PF08531">
    <property type="entry name" value="Bac_rhamnosid_N"/>
    <property type="match status" value="1"/>
</dbReference>
<sequence>MAFTTPNGKAAISALILITVDDQFSLYVNGNLVGSSPTTPDIWKSSQKFSVPLSHSSNLFAVRGTNVGGPAGLLAAIQITFSDGTTTIISSDASWRSAKNIPENFEFPSVNDSSWSPATVLAPYGSGPWETNVHSPCGDISFTDATWIWSSEVALPIAPAQPRAFHKTFQTPDGKTLKAAFILLTVDDGFDLYVNGILIGSSPSQPDIWRAAQRYTVPLNVSSSTLFAIKATNLPDGSNGPTPAGLLATIQIVYTDETSTLIFSDSTWKVNKEVRAGFELPSTDDFTWSSATAIGNFGVGPWGKGVSSSHPLSENPAPLLRKEFNVAKAISFARLYYAAGGYASITLNGAPASNLVLTPGFTKYDSQTQYVVVDVTSRLKVGNNAIGVELGRSHYSVAQRNAWNWDLAPWNAEPAFRSVLSIGYTDRTTARVTSDTTWQYINGPTRLDDVFGGENFDANLLKPGFDTAGYIASGWANVQAVVGPKGALVNQRQHPTRVVQSMRPVAISQPVKGIYVVEFERVVSGWAKITVTGPAKTLITIRYGEKLKEDRTIVYEDESHSYATNFQTDRFWLASTGGPEVFEPKFSYKGYQYVQLEGWPGKSPPTAANIVGQVVRDDIPTRGGFESSSGLLNDMHQAAVNTMLNNVHSIPEDSPTSGKNGWSGDAMLSAVRNLQSVIEKK</sequence>
<evidence type="ECO:0000259" key="1">
    <source>
        <dbReference type="Pfam" id="PF05592"/>
    </source>
</evidence>
<dbReference type="Gene3D" id="2.60.120.260">
    <property type="entry name" value="Galactose-binding domain-like"/>
    <property type="match status" value="4"/>
</dbReference>
<evidence type="ECO:0000259" key="3">
    <source>
        <dbReference type="Pfam" id="PF17389"/>
    </source>
</evidence>
<dbReference type="InterPro" id="IPR008902">
    <property type="entry name" value="Rhamnosid_concanavalin"/>
</dbReference>
<dbReference type="InterPro" id="IPR013737">
    <property type="entry name" value="Bac_rhamnosid_N"/>
</dbReference>
<dbReference type="Gene3D" id="1.50.10.10">
    <property type="match status" value="1"/>
</dbReference>
<organism evidence="4 5">
    <name type="scientific">Sphagnurus paluster</name>
    <dbReference type="NCBI Taxonomy" id="117069"/>
    <lineage>
        <taxon>Eukaryota</taxon>
        <taxon>Fungi</taxon>
        <taxon>Dikarya</taxon>
        <taxon>Basidiomycota</taxon>
        <taxon>Agaricomycotina</taxon>
        <taxon>Agaricomycetes</taxon>
        <taxon>Agaricomycetidae</taxon>
        <taxon>Agaricales</taxon>
        <taxon>Tricholomatineae</taxon>
        <taxon>Lyophyllaceae</taxon>
        <taxon>Sphagnurus</taxon>
    </lineage>
</organism>
<feature type="domain" description="Bacterial alpha-L-rhamnosidase N-terminal" evidence="2">
    <location>
        <begin position="328"/>
        <end position="500"/>
    </location>
</feature>
<dbReference type="InterPro" id="IPR035396">
    <property type="entry name" value="Bac_rhamnosid6H"/>
</dbReference>
<protein>
    <submittedName>
        <fullName evidence="4">Uncharacterized protein</fullName>
    </submittedName>
</protein>
<dbReference type="Pfam" id="PF05592">
    <property type="entry name" value="Bac_rhamnosid"/>
    <property type="match status" value="1"/>
</dbReference>
<dbReference type="GO" id="GO:0005975">
    <property type="term" value="P:carbohydrate metabolic process"/>
    <property type="evidence" value="ECO:0007669"/>
    <property type="project" value="InterPro"/>
</dbReference>
<dbReference type="Pfam" id="PF17389">
    <property type="entry name" value="Bac_rhamnosid6H"/>
    <property type="match status" value="1"/>
</dbReference>
<evidence type="ECO:0000313" key="4">
    <source>
        <dbReference type="EMBL" id="KAG5634482.1"/>
    </source>
</evidence>
<accession>A0A9P7FTD8</accession>
<dbReference type="PANTHER" id="PTHR33307:SF6">
    <property type="entry name" value="ALPHA-RHAMNOSIDASE (EUROFUNG)-RELATED"/>
    <property type="match status" value="1"/>
</dbReference>
<name>A0A9P7FTD8_9AGAR</name>
<evidence type="ECO:0000313" key="5">
    <source>
        <dbReference type="Proteomes" id="UP000717328"/>
    </source>
</evidence>
<keyword evidence="5" id="KW-1185">Reference proteome</keyword>
<feature type="domain" description="Alpha-L-rhamnosidase six-hairpin glycosidase" evidence="3">
    <location>
        <begin position="623"/>
        <end position="670"/>
    </location>
</feature>
<gene>
    <name evidence="4" type="ORF">H0H81_001804</name>
</gene>
<dbReference type="InterPro" id="IPR016007">
    <property type="entry name" value="Alpha_rhamnosid"/>
</dbReference>